<evidence type="ECO:0000313" key="6">
    <source>
        <dbReference type="Proteomes" id="UP001164803"/>
    </source>
</evidence>
<dbReference type="PANTHER" id="PTHR38445:SF7">
    <property type="entry name" value="GNTR-FAMILY TRANSCRIPTIONAL REGULATOR"/>
    <property type="match status" value="1"/>
</dbReference>
<dbReference type="Pfam" id="PF00392">
    <property type="entry name" value="GntR"/>
    <property type="match status" value="1"/>
</dbReference>
<evidence type="ECO:0000256" key="3">
    <source>
        <dbReference type="ARBA" id="ARBA00023163"/>
    </source>
</evidence>
<name>A0ABY6Z278_9BACL</name>
<dbReference type="CDD" id="cd07377">
    <property type="entry name" value="WHTH_GntR"/>
    <property type="match status" value="1"/>
</dbReference>
<sequence length="136" mass="15494">MTEWQLDTSSGVPLYLQMKQNIIQKIITGEWPPGYQLPTVRQLAVDVRINVNTVSRVYAEVERDGYIRTQQGKGTFVRDRGEWAERPGERVALVEKFVTLVVEMAQAQGITRAELLAALQERSQPNDAHEVRRDGE</sequence>
<dbReference type="PROSITE" id="PS50949">
    <property type="entry name" value="HTH_GNTR"/>
    <property type="match status" value="1"/>
</dbReference>
<keyword evidence="2" id="KW-0238">DNA-binding</keyword>
<dbReference type="InterPro" id="IPR036390">
    <property type="entry name" value="WH_DNA-bd_sf"/>
</dbReference>
<dbReference type="SUPFAM" id="SSF46785">
    <property type="entry name" value="Winged helix' DNA-binding domain"/>
    <property type="match status" value="1"/>
</dbReference>
<dbReference type="PANTHER" id="PTHR38445">
    <property type="entry name" value="HTH-TYPE TRANSCRIPTIONAL REPRESSOR YTRA"/>
    <property type="match status" value="1"/>
</dbReference>
<dbReference type="EMBL" id="CP104064">
    <property type="protein sequence ID" value="WAH36931.1"/>
    <property type="molecule type" value="Genomic_DNA"/>
</dbReference>
<evidence type="ECO:0000313" key="5">
    <source>
        <dbReference type="EMBL" id="WAH36931.1"/>
    </source>
</evidence>
<dbReference type="InterPro" id="IPR000524">
    <property type="entry name" value="Tscrpt_reg_HTH_GntR"/>
</dbReference>
<accession>A0ABY6Z278</accession>
<protein>
    <submittedName>
        <fullName evidence="5">GntR family transcriptional regulator</fullName>
    </submittedName>
</protein>
<dbReference type="Gene3D" id="1.10.10.10">
    <property type="entry name" value="Winged helix-like DNA-binding domain superfamily/Winged helix DNA-binding domain"/>
    <property type="match status" value="1"/>
</dbReference>
<feature type="domain" description="HTH gntR-type" evidence="4">
    <location>
        <begin position="12"/>
        <end position="80"/>
    </location>
</feature>
<proteinExistence type="predicted"/>
<dbReference type="RefSeq" id="WP_268044333.1">
    <property type="nucleotide sequence ID" value="NZ_CP104064.1"/>
</dbReference>
<keyword evidence="3" id="KW-0804">Transcription</keyword>
<keyword evidence="6" id="KW-1185">Reference proteome</keyword>
<keyword evidence="1" id="KW-0805">Transcription regulation</keyword>
<reference evidence="5" key="1">
    <citation type="submission" date="2022-08" db="EMBL/GenBank/DDBJ databases">
        <title>Alicyclobacillus dauci DSM2870, complete genome.</title>
        <authorList>
            <person name="Wang Q."/>
            <person name="Cai R."/>
            <person name="Wang Z."/>
        </authorList>
    </citation>
    <scope>NUCLEOTIDE SEQUENCE</scope>
    <source>
        <strain evidence="5">DSM 28700</strain>
    </source>
</reference>
<evidence type="ECO:0000256" key="2">
    <source>
        <dbReference type="ARBA" id="ARBA00023125"/>
    </source>
</evidence>
<dbReference type="InterPro" id="IPR036388">
    <property type="entry name" value="WH-like_DNA-bd_sf"/>
</dbReference>
<evidence type="ECO:0000256" key="1">
    <source>
        <dbReference type="ARBA" id="ARBA00023015"/>
    </source>
</evidence>
<dbReference type="Proteomes" id="UP001164803">
    <property type="component" value="Chromosome"/>
</dbReference>
<organism evidence="5 6">
    <name type="scientific">Alicyclobacillus dauci</name>
    <dbReference type="NCBI Taxonomy" id="1475485"/>
    <lineage>
        <taxon>Bacteria</taxon>
        <taxon>Bacillati</taxon>
        <taxon>Bacillota</taxon>
        <taxon>Bacilli</taxon>
        <taxon>Bacillales</taxon>
        <taxon>Alicyclobacillaceae</taxon>
        <taxon>Alicyclobacillus</taxon>
    </lineage>
</organism>
<dbReference type="SMART" id="SM00345">
    <property type="entry name" value="HTH_GNTR"/>
    <property type="match status" value="1"/>
</dbReference>
<evidence type="ECO:0000259" key="4">
    <source>
        <dbReference type="PROSITE" id="PS50949"/>
    </source>
</evidence>
<gene>
    <name evidence="5" type="ORF">NZD86_22685</name>
</gene>